<name>A0A0C3BHH9_PILCF</name>
<organism evidence="1 2">
    <name type="scientific">Piloderma croceum (strain F 1598)</name>
    <dbReference type="NCBI Taxonomy" id="765440"/>
    <lineage>
        <taxon>Eukaryota</taxon>
        <taxon>Fungi</taxon>
        <taxon>Dikarya</taxon>
        <taxon>Basidiomycota</taxon>
        <taxon>Agaricomycotina</taxon>
        <taxon>Agaricomycetes</taxon>
        <taxon>Agaricomycetidae</taxon>
        <taxon>Atheliales</taxon>
        <taxon>Atheliaceae</taxon>
        <taxon>Piloderma</taxon>
    </lineage>
</organism>
<dbReference type="EMBL" id="KN833031">
    <property type="protein sequence ID" value="KIM76817.1"/>
    <property type="molecule type" value="Genomic_DNA"/>
</dbReference>
<dbReference type="Proteomes" id="UP000054166">
    <property type="component" value="Unassembled WGS sequence"/>
</dbReference>
<accession>A0A0C3BHH9</accession>
<evidence type="ECO:0000313" key="2">
    <source>
        <dbReference type="Proteomes" id="UP000054166"/>
    </source>
</evidence>
<sequence length="241" mass="27569">MACFVFVLGIYGNMARIYCFSRQAAIVSKAFDYVANPKILAELFWRLVHPKHQPDSANCTFIRRIVSSDNTISRTSDEDKRRMAELLCHHHHYTAEEAAAEVEHSHWFVGSYDPSLEDTEDIIHPENGVDDGKNRDVILDLTVSEGDTRNLASIGEDVADDTGLFWDRTPSNSHQKRCFVFGKPLHQSLSLFSRATSVRRALVEGHEENLFALMDFWPECSRRSEAAFYKRIKKNSLNEET</sequence>
<evidence type="ECO:0000313" key="1">
    <source>
        <dbReference type="EMBL" id="KIM76817.1"/>
    </source>
</evidence>
<dbReference type="OrthoDB" id="2739948at2759"/>
<gene>
    <name evidence="1" type="ORF">PILCRDRAFT_91444</name>
</gene>
<dbReference type="InParanoid" id="A0A0C3BHH9"/>
<dbReference type="HOGENOM" id="CLU_1152156_0_0_1"/>
<proteinExistence type="predicted"/>
<reference evidence="1 2" key="1">
    <citation type="submission" date="2014-04" db="EMBL/GenBank/DDBJ databases">
        <authorList>
            <consortium name="DOE Joint Genome Institute"/>
            <person name="Kuo A."/>
            <person name="Tarkka M."/>
            <person name="Buscot F."/>
            <person name="Kohler A."/>
            <person name="Nagy L.G."/>
            <person name="Floudas D."/>
            <person name="Copeland A."/>
            <person name="Barry K.W."/>
            <person name="Cichocki N."/>
            <person name="Veneault-Fourrey C."/>
            <person name="LaButti K."/>
            <person name="Lindquist E.A."/>
            <person name="Lipzen A."/>
            <person name="Lundell T."/>
            <person name="Morin E."/>
            <person name="Murat C."/>
            <person name="Sun H."/>
            <person name="Tunlid A."/>
            <person name="Henrissat B."/>
            <person name="Grigoriev I.V."/>
            <person name="Hibbett D.S."/>
            <person name="Martin F."/>
            <person name="Nordberg H.P."/>
            <person name="Cantor M.N."/>
            <person name="Hua S.X."/>
        </authorList>
    </citation>
    <scope>NUCLEOTIDE SEQUENCE [LARGE SCALE GENOMIC DNA]</scope>
    <source>
        <strain evidence="1 2">F 1598</strain>
    </source>
</reference>
<dbReference type="AlphaFoldDB" id="A0A0C3BHH9"/>
<keyword evidence="2" id="KW-1185">Reference proteome</keyword>
<reference evidence="2" key="2">
    <citation type="submission" date="2015-01" db="EMBL/GenBank/DDBJ databases">
        <title>Evolutionary Origins and Diversification of the Mycorrhizal Mutualists.</title>
        <authorList>
            <consortium name="DOE Joint Genome Institute"/>
            <consortium name="Mycorrhizal Genomics Consortium"/>
            <person name="Kohler A."/>
            <person name="Kuo A."/>
            <person name="Nagy L.G."/>
            <person name="Floudas D."/>
            <person name="Copeland A."/>
            <person name="Barry K.W."/>
            <person name="Cichocki N."/>
            <person name="Veneault-Fourrey C."/>
            <person name="LaButti K."/>
            <person name="Lindquist E.A."/>
            <person name="Lipzen A."/>
            <person name="Lundell T."/>
            <person name="Morin E."/>
            <person name="Murat C."/>
            <person name="Riley R."/>
            <person name="Ohm R."/>
            <person name="Sun H."/>
            <person name="Tunlid A."/>
            <person name="Henrissat B."/>
            <person name="Grigoriev I.V."/>
            <person name="Hibbett D.S."/>
            <person name="Martin F."/>
        </authorList>
    </citation>
    <scope>NUCLEOTIDE SEQUENCE [LARGE SCALE GENOMIC DNA]</scope>
    <source>
        <strain evidence="2">F 1598</strain>
    </source>
</reference>
<dbReference type="STRING" id="765440.A0A0C3BHH9"/>
<protein>
    <submittedName>
        <fullName evidence="1">Uncharacterized protein</fullName>
    </submittedName>
</protein>